<organism evidence="3">
    <name type="scientific">Elizabethkingia anophelis</name>
    <dbReference type="NCBI Taxonomy" id="1117645"/>
    <lineage>
        <taxon>Bacteria</taxon>
        <taxon>Pseudomonadati</taxon>
        <taxon>Bacteroidota</taxon>
        <taxon>Flavobacteriia</taxon>
        <taxon>Flavobacteriales</taxon>
        <taxon>Weeksellaceae</taxon>
        <taxon>Elizabethkingia</taxon>
    </lineage>
</organism>
<dbReference type="AlphaFoldDB" id="A0A455ZCX9"/>
<reference evidence="3" key="1">
    <citation type="journal article" date="2014" name="Genome Biol. Evol.">
        <title>Comparative genomic analysis of malaria mosquito vector-associated novel pathogen Elizabethkingia anophelis.</title>
        <authorList>
            <person name="Teo J."/>
            <person name="Tan S.Y."/>
            <person name="Liu Y."/>
            <person name="Tay M."/>
            <person name="Ding Y."/>
            <person name="Li Y."/>
            <person name="Kjelleberg S."/>
            <person name="Givskov M."/>
            <person name="Lin R.T."/>
            <person name="Yang L."/>
        </authorList>
    </citation>
    <scope>NUCLEOTIDE SEQUENCE</scope>
</reference>
<dbReference type="InterPro" id="IPR041657">
    <property type="entry name" value="HTH_17"/>
</dbReference>
<evidence type="ECO:0000259" key="2">
    <source>
        <dbReference type="Pfam" id="PF12728"/>
    </source>
</evidence>
<reference evidence="3" key="6">
    <citation type="journal article" date="2017" name="Nat. Commun.">
        <title>Evolutionary dynamics and genomic features of the Elizabethkingia anophelis 2015 to 2016 Wisconsin outbreak strain.</title>
        <authorList>
            <person name="Perrin A."/>
            <person name="Larsonneur E."/>
            <person name="Nicholson A.C."/>
            <person name="Edwards D.J."/>
            <person name="Gundlach K.M."/>
            <person name="Whitney A.M."/>
            <person name="Gulvik C.A."/>
            <person name="Bell M.E."/>
            <person name="Rendueles O."/>
            <person name="Cury J."/>
            <person name="Hugon P."/>
            <person name="Clermont D."/>
            <person name="Enouf V."/>
            <person name="Loparev V."/>
            <person name="Juieng P."/>
            <person name="Monson T."/>
            <person name="Warshauer D."/>
            <person name="Elbadawi L.I."/>
            <person name="Walters M.S."/>
            <person name="Crist M.B."/>
            <person name="Noble-Wang J."/>
            <person name="Borlaug G."/>
            <person name="Rocha E.P.C."/>
            <person name="Criscuolo A."/>
            <person name="Touchon M."/>
            <person name="Davis J.P."/>
            <person name="Holt K.E."/>
            <person name="McQuiston J.R."/>
            <person name="Brisse S."/>
        </authorList>
    </citation>
    <scope>NUCLEOTIDE SEQUENCE</scope>
</reference>
<proteinExistence type="predicted"/>
<dbReference type="PANTHER" id="PTHR34585">
    <property type="match status" value="1"/>
</dbReference>
<reference evidence="3" key="3">
    <citation type="journal article" date="2016" name="Genome Announc.">
        <title>Complete Genome Sequences of Four Strains from the 2015-2016 Elizabethkingia anophelis Outbreak.</title>
        <authorList>
            <person name="Nicholson A.C."/>
            <person name="Whitney A.M."/>
            <person name="Emery B.D."/>
            <person name="Bell M.E."/>
            <person name="Gartin J.T."/>
            <person name="Humrighouse B.W."/>
            <person name="Loparev V.N."/>
            <person name="Batra D."/>
            <person name="Sheth M."/>
            <person name="Rowe L.A."/>
            <person name="Juieng P."/>
            <person name="Knipe K."/>
            <person name="Gulvik C."/>
            <person name="McQuiston J.R."/>
        </authorList>
    </citation>
    <scope>NUCLEOTIDE SEQUENCE</scope>
</reference>
<protein>
    <recommendedName>
        <fullName evidence="2">Helix-turn-helix domain-containing protein</fullName>
    </recommendedName>
</protein>
<keyword evidence="1" id="KW-0175">Coiled coil</keyword>
<dbReference type="SUPFAM" id="SSF46955">
    <property type="entry name" value="Putative DNA-binding domain"/>
    <property type="match status" value="1"/>
</dbReference>
<reference evidence="3" key="4">
    <citation type="journal article" date="2016" name="Sci. Rep.">
        <title>Genomic epidemiology and global diversity of the emerging bacterial pathogen Elizabethkingia anophelis.</title>
        <authorList>
            <person name="Breurec S."/>
            <person name="Criscuolo A."/>
            <person name="Diancourt L."/>
            <person name="Rendueles O."/>
            <person name="Vandenbogaert M."/>
            <person name="Passet V."/>
            <person name="Caro V."/>
            <person name="Rocha E.P."/>
            <person name="Touchon M."/>
            <person name="Brisse S."/>
        </authorList>
    </citation>
    <scope>NUCLEOTIDE SEQUENCE</scope>
</reference>
<dbReference type="PANTHER" id="PTHR34585:SF22">
    <property type="entry name" value="HELIX-TURN-HELIX DOMAIN-CONTAINING PROTEIN"/>
    <property type="match status" value="1"/>
</dbReference>
<dbReference type="InterPro" id="IPR009061">
    <property type="entry name" value="DNA-bd_dom_put_sf"/>
</dbReference>
<feature type="coiled-coil region" evidence="1">
    <location>
        <begin position="44"/>
        <end position="71"/>
    </location>
</feature>
<gene>
    <name evidence="3" type="primary">ICEEaI(6)_PW2806_59278_59709</name>
</gene>
<dbReference type="EMBL" id="BK010592">
    <property type="protein sequence ID" value="DAC74672.1"/>
    <property type="molecule type" value="Genomic_DNA"/>
</dbReference>
<reference evidence="3" key="8">
    <citation type="journal article" date="2018" name="J. ISSAAS">
        <title>In Silico Identification of Three Types of Integrative and Conjugative Elements (ICEs) in Elizabethkingia anophelis Strains Isolated from Around the World.</title>
        <authorList>
            <person name="Xu J."/>
            <person name="Pei D."/>
            <person name="Nicholson A."/>
            <person name="Lan Y."/>
            <person name="Xia Q."/>
        </authorList>
    </citation>
    <scope>NUCLEOTIDE SEQUENCE</scope>
</reference>
<accession>A0A455ZCX9</accession>
<dbReference type="Pfam" id="PF12728">
    <property type="entry name" value="HTH_17"/>
    <property type="match status" value="1"/>
</dbReference>
<sequence>MVLRALVSAKDYLSKPNPATFPNAAISLYKFDFHRKKEQTMEVIAIQKSALDGMKNELRELLEMTDNATKKYTPIFKEEKWLDNQEVCLIMNITKRTLQTYKDKGLLPYSRLNRKNYFKLSDVQALLEAGQPYNTNNNGFTDE</sequence>
<reference evidence="3" key="2">
    <citation type="journal article" date="2014" name="PLoS ONE">
        <title>Insights from the genome annotation of Elizabethkingia anophelis from the malaria vector Anopheles gambiae.</title>
        <authorList>
            <person name="Kukutla P."/>
            <person name="Lindberg B.G."/>
            <person name="Pei D."/>
            <person name="Rayl M."/>
            <person name="Yu W."/>
            <person name="Steritz M."/>
            <person name="Faye I."/>
            <person name="Xu J."/>
        </authorList>
    </citation>
    <scope>NUCLEOTIDE SEQUENCE</scope>
</reference>
<reference evidence="3" key="5">
    <citation type="journal article" date="2017" name="Genome Announc.">
        <title>Complete Circularized Genome Sequences of Four Strains of Elizabethkingia anophelis, Including Two Novel Strains Isolated from Wild-Caught Anopheles sinensis.</title>
        <authorList>
            <person name="Pei D."/>
            <person name="Nicholson A.C."/>
            <person name="Jiang J."/>
            <person name="Chen H."/>
            <person name="Whitney A.M."/>
            <person name="Villarma A."/>
            <person name="Bell M."/>
            <person name="Humrighouse B."/>
            <person name="Rowe L.A."/>
            <person name="Sheth M."/>
            <person name="Batra D."/>
            <person name="Juieng P."/>
            <person name="Loparev V.N."/>
            <person name="McQuiston J.R."/>
            <person name="Lan Y."/>
            <person name="Ma Y."/>
            <person name="Xu J."/>
        </authorList>
    </citation>
    <scope>NUCLEOTIDE SEQUENCE</scope>
</reference>
<evidence type="ECO:0000256" key="1">
    <source>
        <dbReference type="SAM" id="Coils"/>
    </source>
</evidence>
<name>A0A455ZCX9_9FLAO</name>
<evidence type="ECO:0000313" key="3">
    <source>
        <dbReference type="EMBL" id="DAC74672.1"/>
    </source>
</evidence>
<reference evidence="3" key="7">
    <citation type="journal article" date="2017" name="Sci. Rep.">
        <title>Genomic features, phylogenetic relationships, and comparative genomics of Elizabethkingia anophelis strain EM361-97 isolated in Taiwan.</title>
        <authorList>
            <person name="Lin J.N."/>
            <person name="Lai C.H."/>
            <person name="Yang C.H."/>
            <person name="Huang Y.H."/>
            <person name="Lin H.H."/>
        </authorList>
    </citation>
    <scope>NUCLEOTIDE SEQUENCE</scope>
</reference>
<feature type="domain" description="Helix-turn-helix" evidence="2">
    <location>
        <begin position="81"/>
        <end position="129"/>
    </location>
</feature>